<dbReference type="Pfam" id="PF01544">
    <property type="entry name" value="CorA"/>
    <property type="match status" value="1"/>
</dbReference>
<sequence length="404" mass="44767">MGSWFARHAAGSADLLPAPGRFATIECLNKGRPVPQRYSDESTRRRGALFQRRSSPGQPHIGASSCRTRYIIDGHLRPTPENVSVVEALHFAEAEPGRMALSLFPAPTPQDVDELAAAWELHPLLVEDLQHAGQRPKLERYGDVLFMVVRSALYDNAAEDVDFSEFHVLVRPHAIVVLCQDKRWIDGTSEASMSGNASDLAVRNGHTLLDDEYLLNLGPEAVAYRLLDAIVDGYAPVLRGLAIDKEQIERQVFSGDAAVAERIYRLSQEVIDLQHTTTSMADVLVGLRQGFDRYEVPEPLQAYLQDVADHLTHASTRVSELRDALSQILSVNSTLVAQRQNEDMKKISGWAAILFAPTLIGAIYGMNFDVMPELHWTLGYPLAVGAMIALAVGLYIVFKTKKWM</sequence>
<dbReference type="GO" id="GO:0050897">
    <property type="term" value="F:cobalt ion binding"/>
    <property type="evidence" value="ECO:0007669"/>
    <property type="project" value="TreeGrafter"/>
</dbReference>
<keyword evidence="8" id="KW-0406">Ion transport</keyword>
<comment type="catalytic activity">
    <reaction evidence="10">
        <text>Mg(2+)(in) = Mg(2+)(out)</text>
        <dbReference type="Rhea" id="RHEA:29827"/>
        <dbReference type="ChEBI" id="CHEBI:18420"/>
    </reaction>
</comment>
<keyword evidence="4" id="KW-1003">Cell membrane</keyword>
<dbReference type="InterPro" id="IPR045861">
    <property type="entry name" value="CorA_cytoplasmic_dom"/>
</dbReference>
<evidence type="ECO:0000256" key="7">
    <source>
        <dbReference type="ARBA" id="ARBA00022989"/>
    </source>
</evidence>
<evidence type="ECO:0000313" key="15">
    <source>
        <dbReference type="Proteomes" id="UP000247832"/>
    </source>
</evidence>
<dbReference type="SUPFAM" id="SSF143865">
    <property type="entry name" value="CorA soluble domain-like"/>
    <property type="match status" value="1"/>
</dbReference>
<dbReference type="GO" id="GO:0005886">
    <property type="term" value="C:plasma membrane"/>
    <property type="evidence" value="ECO:0007669"/>
    <property type="project" value="UniProtKB-SubCell"/>
</dbReference>
<keyword evidence="6" id="KW-0460">Magnesium</keyword>
<dbReference type="InterPro" id="IPR045863">
    <property type="entry name" value="CorA_TM1_TM2"/>
</dbReference>
<feature type="transmembrane region" description="Helical" evidence="13">
    <location>
        <begin position="347"/>
        <end position="366"/>
    </location>
</feature>
<dbReference type="CDD" id="cd12830">
    <property type="entry name" value="MtCorA-like"/>
    <property type="match status" value="1"/>
</dbReference>
<evidence type="ECO:0000256" key="4">
    <source>
        <dbReference type="ARBA" id="ARBA00022475"/>
    </source>
</evidence>
<evidence type="ECO:0000256" key="2">
    <source>
        <dbReference type="ARBA" id="ARBA00009765"/>
    </source>
</evidence>
<comment type="similarity">
    <text evidence="2">Belongs to the CorA metal ion transporter (MIT) (TC 1.A.35) family.</text>
</comment>
<dbReference type="Gene3D" id="1.20.58.340">
    <property type="entry name" value="Magnesium transport protein CorA, transmembrane region"/>
    <property type="match status" value="2"/>
</dbReference>
<evidence type="ECO:0000256" key="5">
    <source>
        <dbReference type="ARBA" id="ARBA00022692"/>
    </source>
</evidence>
<evidence type="ECO:0000256" key="8">
    <source>
        <dbReference type="ARBA" id="ARBA00023065"/>
    </source>
</evidence>
<organism evidence="14 15">
    <name type="scientific">Arthrobacter livingstonensis</name>
    <dbReference type="NCBI Taxonomy" id="670078"/>
    <lineage>
        <taxon>Bacteria</taxon>
        <taxon>Bacillati</taxon>
        <taxon>Actinomycetota</taxon>
        <taxon>Actinomycetes</taxon>
        <taxon>Micrococcales</taxon>
        <taxon>Micrococcaceae</taxon>
        <taxon>Arthrobacter</taxon>
    </lineage>
</organism>
<dbReference type="OrthoDB" id="9803416at2"/>
<keyword evidence="5 13" id="KW-0812">Transmembrane</keyword>
<dbReference type="AlphaFoldDB" id="A0A2V5LSF9"/>
<name>A0A2V5LSF9_9MICC</name>
<dbReference type="GO" id="GO:0015095">
    <property type="term" value="F:magnesium ion transmembrane transporter activity"/>
    <property type="evidence" value="ECO:0007669"/>
    <property type="project" value="TreeGrafter"/>
</dbReference>
<feature type="region of interest" description="Disordered" evidence="12">
    <location>
        <begin position="33"/>
        <end position="63"/>
    </location>
</feature>
<dbReference type="PANTHER" id="PTHR46494">
    <property type="entry name" value="CORA FAMILY METAL ION TRANSPORTER (EUROFUNG)"/>
    <property type="match status" value="1"/>
</dbReference>
<evidence type="ECO:0000256" key="11">
    <source>
        <dbReference type="ARBA" id="ARBA00045497"/>
    </source>
</evidence>
<keyword evidence="9 13" id="KW-0472">Membrane</keyword>
<evidence type="ECO:0000313" key="14">
    <source>
        <dbReference type="EMBL" id="PYI65957.1"/>
    </source>
</evidence>
<keyword evidence="15" id="KW-1185">Reference proteome</keyword>
<keyword evidence="7 13" id="KW-1133">Transmembrane helix</keyword>
<evidence type="ECO:0000256" key="9">
    <source>
        <dbReference type="ARBA" id="ARBA00023136"/>
    </source>
</evidence>
<gene>
    <name evidence="14" type="ORF">CVV68_16280</name>
</gene>
<dbReference type="SUPFAM" id="SSF144083">
    <property type="entry name" value="Magnesium transport protein CorA, transmembrane region"/>
    <property type="match status" value="1"/>
</dbReference>
<comment type="function">
    <text evidence="11">Mediates influx of magnesium ions. Alternates between open and closed states. Activated by low cytoplasmic Mg(2+) levels. Inactive when cytoplasmic Mg(2+) levels are high.</text>
</comment>
<comment type="subcellular location">
    <subcellularLocation>
        <location evidence="1">Cell membrane</location>
        <topology evidence="1">Multi-pass membrane protein</topology>
    </subcellularLocation>
</comment>
<reference evidence="14 15" key="1">
    <citation type="submission" date="2018-05" db="EMBL/GenBank/DDBJ databases">
        <title>Genetic diversity of glacier-inhabiting Cryobacterium bacteria in China and description of Cryobacterium mengkeensis sp. nov. and Arthrobacter glacialis sp. nov.</title>
        <authorList>
            <person name="Liu Q."/>
            <person name="Xin Y.-H."/>
        </authorList>
    </citation>
    <scope>NUCLEOTIDE SEQUENCE [LARGE SCALE GENOMIC DNA]</scope>
    <source>
        <strain evidence="14 15">LI2</strain>
    </source>
</reference>
<evidence type="ECO:0000256" key="12">
    <source>
        <dbReference type="SAM" id="MobiDB-lite"/>
    </source>
</evidence>
<dbReference type="GO" id="GO:0015087">
    <property type="term" value="F:cobalt ion transmembrane transporter activity"/>
    <property type="evidence" value="ECO:0007669"/>
    <property type="project" value="TreeGrafter"/>
</dbReference>
<comment type="caution">
    <text evidence="14">The sequence shown here is derived from an EMBL/GenBank/DDBJ whole genome shotgun (WGS) entry which is preliminary data.</text>
</comment>
<evidence type="ECO:0000256" key="3">
    <source>
        <dbReference type="ARBA" id="ARBA00022448"/>
    </source>
</evidence>
<dbReference type="GO" id="GO:0000287">
    <property type="term" value="F:magnesium ion binding"/>
    <property type="evidence" value="ECO:0007669"/>
    <property type="project" value="TreeGrafter"/>
</dbReference>
<dbReference type="Proteomes" id="UP000247832">
    <property type="component" value="Unassembled WGS sequence"/>
</dbReference>
<proteinExistence type="inferred from homology"/>
<protein>
    <submittedName>
        <fullName evidence="14">Magnesium transporter</fullName>
    </submittedName>
</protein>
<evidence type="ECO:0000256" key="13">
    <source>
        <dbReference type="SAM" id="Phobius"/>
    </source>
</evidence>
<dbReference type="PANTHER" id="PTHR46494:SF1">
    <property type="entry name" value="CORA FAMILY METAL ION TRANSPORTER (EUROFUNG)"/>
    <property type="match status" value="1"/>
</dbReference>
<dbReference type="FunFam" id="1.20.58.340:FF:000004">
    <property type="entry name" value="Magnesium transport protein CorA"/>
    <property type="match status" value="1"/>
</dbReference>
<dbReference type="InterPro" id="IPR002523">
    <property type="entry name" value="MgTranspt_CorA/ZnTranspt_ZntB"/>
</dbReference>
<evidence type="ECO:0000256" key="10">
    <source>
        <dbReference type="ARBA" id="ARBA00034269"/>
    </source>
</evidence>
<evidence type="ECO:0000256" key="1">
    <source>
        <dbReference type="ARBA" id="ARBA00004651"/>
    </source>
</evidence>
<feature type="transmembrane region" description="Helical" evidence="13">
    <location>
        <begin position="378"/>
        <end position="398"/>
    </location>
</feature>
<dbReference type="EMBL" id="QJVD01000019">
    <property type="protein sequence ID" value="PYI65957.1"/>
    <property type="molecule type" value="Genomic_DNA"/>
</dbReference>
<keyword evidence="3" id="KW-0813">Transport</keyword>
<accession>A0A2V5LSF9</accession>
<evidence type="ECO:0000256" key="6">
    <source>
        <dbReference type="ARBA" id="ARBA00022842"/>
    </source>
</evidence>
<dbReference type="Gene3D" id="3.30.460.20">
    <property type="entry name" value="CorA soluble domain-like"/>
    <property type="match status" value="1"/>
</dbReference>